<accession>A0A5B7K2I0</accession>
<keyword evidence="3" id="KW-1185">Reference proteome</keyword>
<dbReference type="AlphaFoldDB" id="A0A5B7K2I0"/>
<comment type="caution">
    <text evidence="2">The sequence shown here is derived from an EMBL/GenBank/DDBJ whole genome shotgun (WGS) entry which is preliminary data.</text>
</comment>
<feature type="compositionally biased region" description="Basic and acidic residues" evidence="1">
    <location>
        <begin position="42"/>
        <end position="62"/>
    </location>
</feature>
<evidence type="ECO:0000313" key="3">
    <source>
        <dbReference type="Proteomes" id="UP000324222"/>
    </source>
</evidence>
<feature type="region of interest" description="Disordered" evidence="1">
    <location>
        <begin position="1"/>
        <end position="62"/>
    </location>
</feature>
<proteinExistence type="predicted"/>
<dbReference type="Proteomes" id="UP000324222">
    <property type="component" value="Unassembled WGS sequence"/>
</dbReference>
<reference evidence="2 3" key="1">
    <citation type="submission" date="2019-05" db="EMBL/GenBank/DDBJ databases">
        <title>Another draft genome of Portunus trituberculatus and its Hox gene families provides insights of decapod evolution.</title>
        <authorList>
            <person name="Jeong J.-H."/>
            <person name="Song I."/>
            <person name="Kim S."/>
            <person name="Choi T."/>
            <person name="Kim D."/>
            <person name="Ryu S."/>
            <person name="Kim W."/>
        </authorList>
    </citation>
    <scope>NUCLEOTIDE SEQUENCE [LARGE SCALE GENOMIC DNA]</scope>
    <source>
        <tissue evidence="2">Muscle</tissue>
    </source>
</reference>
<evidence type="ECO:0000256" key="1">
    <source>
        <dbReference type="SAM" id="MobiDB-lite"/>
    </source>
</evidence>
<organism evidence="2 3">
    <name type="scientific">Portunus trituberculatus</name>
    <name type="common">Swimming crab</name>
    <name type="synonym">Neptunus trituberculatus</name>
    <dbReference type="NCBI Taxonomy" id="210409"/>
    <lineage>
        <taxon>Eukaryota</taxon>
        <taxon>Metazoa</taxon>
        <taxon>Ecdysozoa</taxon>
        <taxon>Arthropoda</taxon>
        <taxon>Crustacea</taxon>
        <taxon>Multicrustacea</taxon>
        <taxon>Malacostraca</taxon>
        <taxon>Eumalacostraca</taxon>
        <taxon>Eucarida</taxon>
        <taxon>Decapoda</taxon>
        <taxon>Pleocyemata</taxon>
        <taxon>Brachyura</taxon>
        <taxon>Eubrachyura</taxon>
        <taxon>Portunoidea</taxon>
        <taxon>Portunidae</taxon>
        <taxon>Portuninae</taxon>
        <taxon>Portunus</taxon>
    </lineage>
</organism>
<sequence length="62" mass="7066">MVHYAAEGKLPLRGDTSEGRNGTPGKCGCEKTRTSRKKRGRMRETREMMARQLRREGMRGAK</sequence>
<evidence type="ECO:0000313" key="2">
    <source>
        <dbReference type="EMBL" id="MPC99338.1"/>
    </source>
</evidence>
<dbReference type="EMBL" id="VSRR010117940">
    <property type="protein sequence ID" value="MPC99338.1"/>
    <property type="molecule type" value="Genomic_DNA"/>
</dbReference>
<name>A0A5B7K2I0_PORTR</name>
<gene>
    <name evidence="2" type="ORF">E2C01_094747</name>
</gene>
<protein>
    <submittedName>
        <fullName evidence="2">Uncharacterized protein</fullName>
    </submittedName>
</protein>